<evidence type="ECO:0000256" key="7">
    <source>
        <dbReference type="ARBA" id="ARBA00048258"/>
    </source>
</evidence>
<feature type="binding site" evidence="8">
    <location>
        <position position="251"/>
    </location>
    <ligand>
        <name>ATP</name>
        <dbReference type="ChEBI" id="CHEBI:30616"/>
    </ligand>
</feature>
<dbReference type="PANTHER" id="PTHR21299:SF1">
    <property type="entry name" value="PANTOATE--BETA-ALANINE LIGASE"/>
    <property type="match status" value="1"/>
</dbReference>
<dbReference type="InterPro" id="IPR014729">
    <property type="entry name" value="Rossmann-like_a/b/a_fold"/>
</dbReference>
<comment type="miscellaneous">
    <text evidence="8">The reaction proceeds by a bi uni uni bi ping pong mechanism.</text>
</comment>
<keyword evidence="5 8" id="KW-0547">Nucleotide-binding</keyword>
<evidence type="ECO:0000256" key="6">
    <source>
        <dbReference type="ARBA" id="ARBA00022840"/>
    </source>
</evidence>
<dbReference type="SUPFAM" id="SSF52374">
    <property type="entry name" value="Nucleotidylyl transferase"/>
    <property type="match status" value="1"/>
</dbReference>
<evidence type="ECO:0000256" key="1">
    <source>
        <dbReference type="ARBA" id="ARBA00004990"/>
    </source>
</evidence>
<feature type="region of interest" description="Disordered" evidence="9">
    <location>
        <begin position="27"/>
        <end position="54"/>
    </location>
</feature>
<dbReference type="GO" id="GO:0004592">
    <property type="term" value="F:pantoate-beta-alanine ligase activity"/>
    <property type="evidence" value="ECO:0007669"/>
    <property type="project" value="UniProtKB-UniRule"/>
</dbReference>
<keyword evidence="8" id="KW-0963">Cytoplasm</keyword>
<keyword evidence="6 8" id="KW-0067">ATP-binding</keyword>
<dbReference type="InterPro" id="IPR003721">
    <property type="entry name" value="Pantoate_ligase"/>
</dbReference>
<comment type="subcellular location">
    <subcellularLocation>
        <location evidence="8">Cytoplasm</location>
    </subcellularLocation>
</comment>
<feature type="binding site" evidence="8">
    <location>
        <begin position="222"/>
        <end position="225"/>
    </location>
    <ligand>
        <name>ATP</name>
        <dbReference type="ChEBI" id="CHEBI:30616"/>
    </ligand>
</feature>
<dbReference type="UniPathway" id="UPA00028">
    <property type="reaction ID" value="UER00005"/>
</dbReference>
<dbReference type="GO" id="GO:0015940">
    <property type="term" value="P:pantothenate biosynthetic process"/>
    <property type="evidence" value="ECO:0007669"/>
    <property type="project" value="UniProtKB-UniRule"/>
</dbReference>
<comment type="catalytic activity">
    <reaction evidence="7 8">
        <text>(R)-pantoate + beta-alanine + ATP = (R)-pantothenate + AMP + diphosphate + H(+)</text>
        <dbReference type="Rhea" id="RHEA:10912"/>
        <dbReference type="ChEBI" id="CHEBI:15378"/>
        <dbReference type="ChEBI" id="CHEBI:15980"/>
        <dbReference type="ChEBI" id="CHEBI:29032"/>
        <dbReference type="ChEBI" id="CHEBI:30616"/>
        <dbReference type="ChEBI" id="CHEBI:33019"/>
        <dbReference type="ChEBI" id="CHEBI:57966"/>
        <dbReference type="ChEBI" id="CHEBI:456215"/>
        <dbReference type="EC" id="6.3.2.1"/>
    </reaction>
</comment>
<comment type="pathway">
    <text evidence="1 8">Cofactor biosynthesis; (R)-pantothenate biosynthesis; (R)-pantothenate from (R)-pantoate and beta-alanine: step 1/1.</text>
</comment>
<feature type="binding site" evidence="8">
    <location>
        <position position="228"/>
    </location>
    <ligand>
        <name>(R)-pantoate</name>
        <dbReference type="ChEBI" id="CHEBI:15980"/>
    </ligand>
</feature>
<keyword evidence="4 8" id="KW-0566">Pantothenate biosynthesis</keyword>
<dbReference type="Proteomes" id="UP000256727">
    <property type="component" value="Unassembled WGS sequence"/>
</dbReference>
<comment type="caution">
    <text evidence="10">The sequence shown here is derived from an EMBL/GenBank/DDBJ whole genome shotgun (WGS) entry which is preliminary data.</text>
</comment>
<keyword evidence="11" id="KW-1185">Reference proteome</keyword>
<evidence type="ECO:0000313" key="10">
    <source>
        <dbReference type="EMBL" id="REE04624.1"/>
    </source>
</evidence>
<feature type="binding site" evidence="8">
    <location>
        <position position="128"/>
    </location>
    <ligand>
        <name>(R)-pantoate</name>
        <dbReference type="ChEBI" id="CHEBI:15980"/>
    </ligand>
</feature>
<sequence length="362" mass="38718">MGGQSPRQLTTRRAAPRLNRPRLTTVTPLDRVPDRTPVPAGTGLTLEDTARQPASVAGDLPAVHTTRAAFKAALAERVRAAVAAGVPEPTVGLIPTMGALHGGHAALVRQAREENDIIIASVFVNPLQFGDPSDLENYPRTLEADRAILGAEGCELVFAPDLQEMYPGYPDAPMVTVTAGHMGEVLEGAARPGHFDGVCTVVAKLWHAAMPPAPARLRSYFGQKDAQQLAVLRRMRADLDFDLEIRPVPLVRSPEGLALSSRNTRLSLAGLEAALVLHRALESLRLAADAGRPLDLDAARTLVRAEPLADLDYLSVVDHSTLEPLSSDQLAAPLEHEALALVAATVESVRLIDNMILPATRR</sequence>
<organism evidence="10 11">
    <name type="scientific">Citricoccus muralis</name>
    <dbReference type="NCBI Taxonomy" id="169134"/>
    <lineage>
        <taxon>Bacteria</taxon>
        <taxon>Bacillati</taxon>
        <taxon>Actinomycetota</taxon>
        <taxon>Actinomycetes</taxon>
        <taxon>Micrococcales</taxon>
        <taxon>Micrococcaceae</taxon>
        <taxon>Citricoccus</taxon>
    </lineage>
</organism>
<dbReference type="GO" id="GO:0005829">
    <property type="term" value="C:cytosol"/>
    <property type="evidence" value="ECO:0007669"/>
    <property type="project" value="TreeGrafter"/>
</dbReference>
<evidence type="ECO:0000256" key="4">
    <source>
        <dbReference type="ARBA" id="ARBA00022655"/>
    </source>
</evidence>
<reference evidence="10 11" key="1">
    <citation type="submission" date="2018-07" db="EMBL/GenBank/DDBJ databases">
        <title>Sequencing the genomes of 1000 actinobacteria strains.</title>
        <authorList>
            <person name="Klenk H.-P."/>
        </authorList>
    </citation>
    <scope>NUCLEOTIDE SEQUENCE [LARGE SCALE GENOMIC DNA]</scope>
    <source>
        <strain evidence="10 11">DSM 14442</strain>
    </source>
</reference>
<dbReference type="InterPro" id="IPR042176">
    <property type="entry name" value="Pantoate_ligase_C"/>
</dbReference>
<dbReference type="NCBIfam" id="TIGR00018">
    <property type="entry name" value="panC"/>
    <property type="match status" value="1"/>
</dbReference>
<dbReference type="AlphaFoldDB" id="A0A3D9LG33"/>
<evidence type="ECO:0000256" key="8">
    <source>
        <dbReference type="HAMAP-Rule" id="MF_00158"/>
    </source>
</evidence>
<evidence type="ECO:0000256" key="5">
    <source>
        <dbReference type="ARBA" id="ARBA00022741"/>
    </source>
</evidence>
<dbReference type="Gene3D" id="3.40.50.620">
    <property type="entry name" value="HUPs"/>
    <property type="match status" value="1"/>
</dbReference>
<dbReference type="EC" id="6.3.2.1" evidence="8"/>
<dbReference type="GO" id="GO:0005524">
    <property type="term" value="F:ATP binding"/>
    <property type="evidence" value="ECO:0007669"/>
    <property type="project" value="UniProtKB-KW"/>
</dbReference>
<evidence type="ECO:0000256" key="3">
    <source>
        <dbReference type="ARBA" id="ARBA00022598"/>
    </source>
</evidence>
<protein>
    <recommendedName>
        <fullName evidence="8">Pantothenate synthetase</fullName>
        <shortName evidence="8">PS</shortName>
        <ecNumber evidence="8">6.3.2.1</ecNumber>
    </recommendedName>
    <alternativeName>
        <fullName evidence="8">Pantoate--beta-alanine ligase</fullName>
    </alternativeName>
    <alternativeName>
        <fullName evidence="8">Pantoate-activating enzyme</fullName>
    </alternativeName>
</protein>
<comment type="similarity">
    <text evidence="2 8">Belongs to the pantothenate synthetase family.</text>
</comment>
<proteinExistence type="inferred from homology"/>
<gene>
    <name evidence="8" type="primary">panC</name>
    <name evidence="10" type="ORF">C8E99_2464</name>
</gene>
<comment type="function">
    <text evidence="8">Catalyzes the condensation of pantoate with beta-alanine in an ATP-dependent reaction via a pantoyl-adenylate intermediate.</text>
</comment>
<evidence type="ECO:0000256" key="9">
    <source>
        <dbReference type="SAM" id="MobiDB-lite"/>
    </source>
</evidence>
<feature type="binding site" evidence="8">
    <location>
        <begin position="259"/>
        <end position="262"/>
    </location>
    <ligand>
        <name>ATP</name>
        <dbReference type="ChEBI" id="CHEBI:30616"/>
    </ligand>
</feature>
<accession>A0A3D9LG33</accession>
<feature type="active site" description="Proton donor" evidence="8">
    <location>
        <position position="104"/>
    </location>
</feature>
<comment type="subunit">
    <text evidence="8">Homodimer.</text>
</comment>
<name>A0A3D9LG33_9MICC</name>
<dbReference type="HAMAP" id="MF_00158">
    <property type="entry name" value="PanC"/>
    <property type="match status" value="1"/>
</dbReference>
<feature type="binding site" evidence="8">
    <location>
        <begin position="97"/>
        <end position="104"/>
    </location>
    <ligand>
        <name>ATP</name>
        <dbReference type="ChEBI" id="CHEBI:30616"/>
    </ligand>
</feature>
<dbReference type="EMBL" id="QREH01000001">
    <property type="protein sequence ID" value="REE04624.1"/>
    <property type="molecule type" value="Genomic_DNA"/>
</dbReference>
<evidence type="ECO:0000313" key="11">
    <source>
        <dbReference type="Proteomes" id="UP000256727"/>
    </source>
</evidence>
<dbReference type="Pfam" id="PF02569">
    <property type="entry name" value="Pantoate_ligase"/>
    <property type="match status" value="1"/>
</dbReference>
<feature type="binding site" evidence="8">
    <location>
        <position position="128"/>
    </location>
    <ligand>
        <name>beta-alanine</name>
        <dbReference type="ChEBI" id="CHEBI:57966"/>
    </ligand>
</feature>
<evidence type="ECO:0000256" key="2">
    <source>
        <dbReference type="ARBA" id="ARBA00009256"/>
    </source>
</evidence>
<dbReference type="PANTHER" id="PTHR21299">
    <property type="entry name" value="CYTIDYLATE KINASE/PANTOATE-BETA-ALANINE LIGASE"/>
    <property type="match status" value="1"/>
</dbReference>
<keyword evidence="3 8" id="KW-0436">Ligase</keyword>
<dbReference type="Gene3D" id="3.30.1300.10">
    <property type="entry name" value="Pantoate-beta-alanine ligase, C-terminal domain"/>
    <property type="match status" value="1"/>
</dbReference>